<dbReference type="Proteomes" id="UP000044602">
    <property type="component" value="Unassembled WGS sequence"/>
</dbReference>
<feature type="compositionally biased region" description="Polar residues" evidence="1">
    <location>
        <begin position="55"/>
        <end position="74"/>
    </location>
</feature>
<organism evidence="2 3">
    <name type="scientific">Verticillium longisporum</name>
    <name type="common">Verticillium dahliae var. longisporum</name>
    <dbReference type="NCBI Taxonomy" id="100787"/>
    <lineage>
        <taxon>Eukaryota</taxon>
        <taxon>Fungi</taxon>
        <taxon>Dikarya</taxon>
        <taxon>Ascomycota</taxon>
        <taxon>Pezizomycotina</taxon>
        <taxon>Sordariomycetes</taxon>
        <taxon>Hypocreomycetidae</taxon>
        <taxon>Glomerellales</taxon>
        <taxon>Plectosphaerellaceae</taxon>
        <taxon>Verticillium</taxon>
    </lineage>
</organism>
<accession>A0A0G4MUD6</accession>
<evidence type="ECO:0000313" key="2">
    <source>
        <dbReference type="EMBL" id="CRK37772.1"/>
    </source>
</evidence>
<feature type="region of interest" description="Disordered" evidence="1">
    <location>
        <begin position="41"/>
        <end position="74"/>
    </location>
</feature>
<dbReference type="EMBL" id="CVQH01024972">
    <property type="protein sequence ID" value="CRK37772.1"/>
    <property type="molecule type" value="Genomic_DNA"/>
</dbReference>
<dbReference type="STRING" id="100787.A0A0G4MUD6"/>
<reference evidence="3" key="1">
    <citation type="submission" date="2015-05" db="EMBL/GenBank/DDBJ databases">
        <authorList>
            <person name="Fogelqvist Johan"/>
        </authorList>
    </citation>
    <scope>NUCLEOTIDE SEQUENCE [LARGE SCALE GENOMIC DNA]</scope>
</reference>
<dbReference type="AlphaFoldDB" id="A0A0G4MUD6"/>
<proteinExistence type="predicted"/>
<evidence type="ECO:0000313" key="3">
    <source>
        <dbReference type="Proteomes" id="UP000044602"/>
    </source>
</evidence>
<protein>
    <submittedName>
        <fullName evidence="2">Uncharacterized protein</fullName>
    </submittedName>
</protein>
<name>A0A0G4MUD6_VERLO</name>
<evidence type="ECO:0000256" key="1">
    <source>
        <dbReference type="SAM" id="MobiDB-lite"/>
    </source>
</evidence>
<keyword evidence="3" id="KW-1185">Reference proteome</keyword>
<gene>
    <name evidence="2" type="ORF">BN1708_007507</name>
</gene>
<sequence length="74" mass="7975">MRGTEFSDERYDGLERVPAALTALGSRGTWGKVVVKVPQEGEEKSKLQHAKNAPCPSSSRQPGGQVNNQQHTAA</sequence>